<feature type="chain" id="PRO_5011328400" description="Azurin" evidence="5">
    <location>
        <begin position="21"/>
        <end position="149"/>
    </location>
</feature>
<dbReference type="Gene3D" id="2.60.40.420">
    <property type="entry name" value="Cupredoxins - blue copper proteins"/>
    <property type="match status" value="1"/>
</dbReference>
<dbReference type="STRING" id="376427.SAMN04487954_101108"/>
<dbReference type="EMBL" id="FNES01000001">
    <property type="protein sequence ID" value="SDI71085.1"/>
    <property type="molecule type" value="Genomic_DNA"/>
</dbReference>
<protein>
    <recommendedName>
        <fullName evidence="5">Azurin</fullName>
    </recommendedName>
</protein>
<evidence type="ECO:0000256" key="5">
    <source>
        <dbReference type="RuleBase" id="RU363017"/>
    </source>
</evidence>
<dbReference type="NCBIfam" id="TIGR02695">
    <property type="entry name" value="azurin"/>
    <property type="match status" value="1"/>
</dbReference>
<dbReference type="SUPFAM" id="SSF49503">
    <property type="entry name" value="Cupredoxins"/>
    <property type="match status" value="1"/>
</dbReference>
<feature type="signal peptide" evidence="5">
    <location>
        <begin position="1"/>
        <end position="20"/>
    </location>
</feature>
<name>A0A1G8MTG2_9GAMM</name>
<dbReference type="InterPro" id="IPR028871">
    <property type="entry name" value="BlueCu_1_BS"/>
</dbReference>
<evidence type="ECO:0000313" key="8">
    <source>
        <dbReference type="Proteomes" id="UP000198525"/>
    </source>
</evidence>
<dbReference type="InterPro" id="IPR008972">
    <property type="entry name" value="Cupredoxin"/>
</dbReference>
<dbReference type="GO" id="GO:0005507">
    <property type="term" value="F:copper ion binding"/>
    <property type="evidence" value="ECO:0007669"/>
    <property type="project" value="UniProtKB-UniRule"/>
</dbReference>
<organism evidence="7 8">
    <name type="scientific">Billgrantia gudaonensis</name>
    <dbReference type="NCBI Taxonomy" id="376427"/>
    <lineage>
        <taxon>Bacteria</taxon>
        <taxon>Pseudomonadati</taxon>
        <taxon>Pseudomonadota</taxon>
        <taxon>Gammaproteobacteria</taxon>
        <taxon>Oceanospirillales</taxon>
        <taxon>Halomonadaceae</taxon>
        <taxon>Billgrantia</taxon>
    </lineage>
</organism>
<dbReference type="InterPro" id="IPR000923">
    <property type="entry name" value="BlueCu_1"/>
</dbReference>
<accession>A0A1G8MTG2</accession>
<keyword evidence="3 5" id="KW-0249">Electron transport</keyword>
<comment type="subcellular location">
    <subcellularLocation>
        <location evidence="5">Periplasm</location>
    </subcellularLocation>
</comment>
<feature type="domain" description="Blue (type 1) copper" evidence="6">
    <location>
        <begin position="22"/>
        <end position="147"/>
    </location>
</feature>
<keyword evidence="5" id="KW-0732">Signal</keyword>
<evidence type="ECO:0000256" key="1">
    <source>
        <dbReference type="ARBA" id="ARBA00022448"/>
    </source>
</evidence>
<dbReference type="AlphaFoldDB" id="A0A1G8MTG2"/>
<dbReference type="PANTHER" id="PTHR38439">
    <property type="entry name" value="AURACYANIN-B"/>
    <property type="match status" value="1"/>
</dbReference>
<evidence type="ECO:0000256" key="4">
    <source>
        <dbReference type="ARBA" id="ARBA00023008"/>
    </source>
</evidence>
<comment type="function">
    <text evidence="5">Transfers electrons from cytochrome c551 to cytochrome oxidase.</text>
</comment>
<evidence type="ECO:0000259" key="6">
    <source>
        <dbReference type="Pfam" id="PF00127"/>
    </source>
</evidence>
<evidence type="ECO:0000256" key="2">
    <source>
        <dbReference type="ARBA" id="ARBA00022723"/>
    </source>
</evidence>
<dbReference type="InterPro" id="IPR050845">
    <property type="entry name" value="Cu-binding_ET"/>
</dbReference>
<keyword evidence="2 5" id="KW-0479">Metal-binding</keyword>
<reference evidence="7 8" key="1">
    <citation type="submission" date="2016-10" db="EMBL/GenBank/DDBJ databases">
        <authorList>
            <person name="de Groot N.N."/>
        </authorList>
    </citation>
    <scope>NUCLEOTIDE SEQUENCE [LARGE SCALE GENOMIC DNA]</scope>
    <source>
        <strain evidence="7 8">CGMCC 1.6133</strain>
    </source>
</reference>
<dbReference type="GO" id="GO:0042597">
    <property type="term" value="C:periplasmic space"/>
    <property type="evidence" value="ECO:0007669"/>
    <property type="project" value="UniProtKB-SubCell"/>
</dbReference>
<dbReference type="PANTHER" id="PTHR38439:SF2">
    <property type="entry name" value="OUTER MEMBRANE PROTEIN H.8"/>
    <property type="match status" value="1"/>
</dbReference>
<dbReference type="RefSeq" id="WP_089682019.1">
    <property type="nucleotide sequence ID" value="NZ_FNES01000001.1"/>
</dbReference>
<dbReference type="PROSITE" id="PS00196">
    <property type="entry name" value="COPPER_BLUE"/>
    <property type="match status" value="1"/>
</dbReference>
<sequence length="149" mass="15856">MIRHMAVAVFLGLLSLPAMADDCSVTVEANDQMQFDTDAIEVSQSCDEFTVNLEHTGSMPVESMGHNWVLTREDDMSDVAGAGAGAGVDNDYIEPGDDRVIAHTELIGGGESTSVTFAVDELEDGEDYTFFCSFPGHSGPMQGSVSLVD</sequence>
<keyword evidence="8" id="KW-1185">Reference proteome</keyword>
<dbReference type="CDD" id="cd13922">
    <property type="entry name" value="Azurin"/>
    <property type="match status" value="1"/>
</dbReference>
<evidence type="ECO:0000256" key="3">
    <source>
        <dbReference type="ARBA" id="ARBA00022982"/>
    </source>
</evidence>
<dbReference type="Pfam" id="PF00127">
    <property type="entry name" value="Copper-bind"/>
    <property type="match status" value="1"/>
</dbReference>
<keyword evidence="1 5" id="KW-0813">Transport</keyword>
<evidence type="ECO:0000313" key="7">
    <source>
        <dbReference type="EMBL" id="SDI71085.1"/>
    </source>
</evidence>
<keyword evidence="5" id="KW-0574">Periplasm</keyword>
<gene>
    <name evidence="7" type="ORF">SAMN04487954_101108</name>
</gene>
<dbReference type="GO" id="GO:0009055">
    <property type="term" value="F:electron transfer activity"/>
    <property type="evidence" value="ECO:0007669"/>
    <property type="project" value="InterPro"/>
</dbReference>
<proteinExistence type="predicted"/>
<dbReference type="OrthoDB" id="9814063at2"/>
<dbReference type="Proteomes" id="UP000198525">
    <property type="component" value="Unassembled WGS sequence"/>
</dbReference>
<keyword evidence="4 5" id="KW-0186">Copper</keyword>
<dbReference type="InterPro" id="IPR014068">
    <property type="entry name" value="Azurin"/>
</dbReference>